<dbReference type="Pfam" id="PF00691">
    <property type="entry name" value="OmpA"/>
    <property type="match status" value="1"/>
</dbReference>
<dbReference type="InterPro" id="IPR039567">
    <property type="entry name" value="Gly-zipper"/>
</dbReference>
<protein>
    <submittedName>
        <fullName evidence="6">Flagellar motor protein MotB</fullName>
    </submittedName>
</protein>
<keyword evidence="6" id="KW-0966">Cell projection</keyword>
<evidence type="ECO:0000256" key="1">
    <source>
        <dbReference type="ARBA" id="ARBA00004370"/>
    </source>
</evidence>
<keyword evidence="7" id="KW-1185">Reference proteome</keyword>
<gene>
    <name evidence="6" type="ORF">PSO31014_00701</name>
</gene>
<sequence length="536" mass="56041">MKETFASDDPCANNARNIGVAVGTIAGAILGNVVAPKSRTVGTLIGAGLGAGVGALIGADIDRRRCELAKVAKAHNLEMTVVTLHDNSAQASATGGKDAGLSVSLVDQETQGRGQFASGSSTLQPEARAYFAEIASQYAYAAQAATLTAKSSAEDRAAVEALKTKRILLIGHTDDTGSSAVNADLSEKRARAVADVFKAAGIPDSQLFYQGAGETLPIADNHDEAGRARNRRVEIVDLIDQATFERYLAARQPNIAFYREKQTSTSPATARSGTGSPSPSPHSAHAPRAKAGAKMASEAAQPFAHRADAASTAKVAPTAPASATTTSASNTAAVASVSAGQLAKVSRAHWNFGGNPTSDTHAGFELGKLDAPSGFSFIKPAMAAAPIARCDRDRPRASNAVKSLRNDRPIDTAEYMPGLYNTSWTDTVNGNLVALTGVAVLRDGGAPARKPTVFVYRNAAGASHAKPDLRVVSDVNTYRGDKAILYRVFVNTEDVQCLDIVIANRTPDRATGSWLRYDRDGVGYSAAFNPTMVRTK</sequence>
<accession>A0ABY6VRU6</accession>
<dbReference type="PROSITE" id="PS51123">
    <property type="entry name" value="OMPA_2"/>
    <property type="match status" value="1"/>
</dbReference>
<dbReference type="InterPro" id="IPR006665">
    <property type="entry name" value="OmpA-like"/>
</dbReference>
<dbReference type="Proteomes" id="UP000405357">
    <property type="component" value="Unassembled WGS sequence"/>
</dbReference>
<dbReference type="InterPro" id="IPR050330">
    <property type="entry name" value="Bact_OuterMem_StrucFunc"/>
</dbReference>
<comment type="caution">
    <text evidence="6">The sequence shown here is derived from an EMBL/GenBank/DDBJ whole genome shotgun (WGS) entry which is preliminary data.</text>
</comment>
<keyword evidence="6" id="KW-0969">Cilium</keyword>
<comment type="subcellular location">
    <subcellularLocation>
        <location evidence="1">Membrane</location>
    </subcellularLocation>
</comment>
<dbReference type="EMBL" id="CABPSG010000001">
    <property type="protein sequence ID" value="VVD72868.1"/>
    <property type="molecule type" value="Genomic_DNA"/>
</dbReference>
<feature type="domain" description="OmpA-like" evidence="5">
    <location>
        <begin position="103"/>
        <end position="241"/>
    </location>
</feature>
<proteinExistence type="predicted"/>
<evidence type="ECO:0000259" key="5">
    <source>
        <dbReference type="PROSITE" id="PS51123"/>
    </source>
</evidence>
<keyword evidence="2 3" id="KW-0472">Membrane</keyword>
<dbReference type="RefSeq" id="WP_174976355.1">
    <property type="nucleotide sequence ID" value="NZ_CABPSG010000001.1"/>
</dbReference>
<evidence type="ECO:0000256" key="4">
    <source>
        <dbReference type="SAM" id="MobiDB-lite"/>
    </source>
</evidence>
<reference evidence="6 7" key="1">
    <citation type="submission" date="2019-08" db="EMBL/GenBank/DDBJ databases">
        <authorList>
            <person name="Peeters C."/>
        </authorList>
    </citation>
    <scope>NUCLEOTIDE SEQUENCE [LARGE SCALE GENOMIC DNA]</scope>
    <source>
        <strain evidence="6 7">LMG 31014</strain>
    </source>
</reference>
<dbReference type="Gene3D" id="3.30.1330.60">
    <property type="entry name" value="OmpA-like domain"/>
    <property type="match status" value="1"/>
</dbReference>
<keyword evidence="6" id="KW-0282">Flagellum</keyword>
<evidence type="ECO:0000313" key="7">
    <source>
        <dbReference type="Proteomes" id="UP000405357"/>
    </source>
</evidence>
<feature type="compositionally biased region" description="Low complexity" evidence="4">
    <location>
        <begin position="269"/>
        <end position="300"/>
    </location>
</feature>
<dbReference type="PRINTS" id="PR01023">
    <property type="entry name" value="NAFLGMOTY"/>
</dbReference>
<dbReference type="InterPro" id="IPR006690">
    <property type="entry name" value="OMPA-like_CS"/>
</dbReference>
<organism evidence="6 7">
    <name type="scientific">Pandoraea soli</name>
    <dbReference type="NCBI Taxonomy" id="2508293"/>
    <lineage>
        <taxon>Bacteria</taxon>
        <taxon>Pseudomonadati</taxon>
        <taxon>Pseudomonadota</taxon>
        <taxon>Betaproteobacteria</taxon>
        <taxon>Burkholderiales</taxon>
        <taxon>Burkholderiaceae</taxon>
        <taxon>Pandoraea</taxon>
    </lineage>
</organism>
<evidence type="ECO:0000256" key="3">
    <source>
        <dbReference type="PROSITE-ProRule" id="PRU00473"/>
    </source>
</evidence>
<name>A0ABY6VRU6_9BURK</name>
<dbReference type="CDD" id="cd07185">
    <property type="entry name" value="OmpA_C-like"/>
    <property type="match status" value="1"/>
</dbReference>
<evidence type="ECO:0000313" key="6">
    <source>
        <dbReference type="EMBL" id="VVD72868.1"/>
    </source>
</evidence>
<dbReference type="PANTHER" id="PTHR30329">
    <property type="entry name" value="STATOR ELEMENT OF FLAGELLAR MOTOR COMPLEX"/>
    <property type="match status" value="1"/>
</dbReference>
<dbReference type="InterPro" id="IPR036737">
    <property type="entry name" value="OmpA-like_sf"/>
</dbReference>
<feature type="region of interest" description="Disordered" evidence="4">
    <location>
        <begin position="258"/>
        <end position="311"/>
    </location>
</feature>
<dbReference type="PANTHER" id="PTHR30329:SF21">
    <property type="entry name" value="LIPOPROTEIN YIAD-RELATED"/>
    <property type="match status" value="1"/>
</dbReference>
<dbReference type="Pfam" id="PF13488">
    <property type="entry name" value="Gly-zipper_Omp"/>
    <property type="match status" value="1"/>
</dbReference>
<dbReference type="SUPFAM" id="SSF103088">
    <property type="entry name" value="OmpA-like"/>
    <property type="match status" value="1"/>
</dbReference>
<dbReference type="PROSITE" id="PS01068">
    <property type="entry name" value="OMPA_1"/>
    <property type="match status" value="1"/>
</dbReference>
<evidence type="ECO:0000256" key="2">
    <source>
        <dbReference type="ARBA" id="ARBA00023136"/>
    </source>
</evidence>